<dbReference type="GO" id="GO:0005829">
    <property type="term" value="C:cytosol"/>
    <property type="evidence" value="ECO:0007669"/>
    <property type="project" value="TreeGrafter"/>
</dbReference>
<dbReference type="AlphaFoldDB" id="A0A556MUS9"/>
<dbReference type="Proteomes" id="UP000318733">
    <property type="component" value="Unassembled WGS sequence"/>
</dbReference>
<evidence type="ECO:0000256" key="4">
    <source>
        <dbReference type="ARBA" id="ARBA00013078"/>
    </source>
</evidence>
<comment type="similarity">
    <text evidence="3">Belongs to the HAD-like hydrolase superfamily. CbbY/CbbZ/Gph/YieH family.</text>
</comment>
<evidence type="ECO:0000313" key="5">
    <source>
        <dbReference type="EMBL" id="TSJ43694.1"/>
    </source>
</evidence>
<dbReference type="Gene3D" id="1.10.150.240">
    <property type="entry name" value="Putative phosphatase, domain 2"/>
    <property type="match status" value="1"/>
</dbReference>
<dbReference type="EMBL" id="VLPK01000001">
    <property type="protein sequence ID" value="TSJ43694.1"/>
    <property type="molecule type" value="Genomic_DNA"/>
</dbReference>
<name>A0A556MUS9_9SPHI</name>
<dbReference type="InterPro" id="IPR036412">
    <property type="entry name" value="HAD-like_sf"/>
</dbReference>
<gene>
    <name evidence="5" type="ORF">FO440_05760</name>
</gene>
<evidence type="ECO:0000313" key="6">
    <source>
        <dbReference type="Proteomes" id="UP000318733"/>
    </source>
</evidence>
<dbReference type="InterPro" id="IPR041492">
    <property type="entry name" value="HAD_2"/>
</dbReference>
<evidence type="ECO:0000256" key="1">
    <source>
        <dbReference type="ARBA" id="ARBA00000830"/>
    </source>
</evidence>
<comment type="caution">
    <text evidence="5">The sequence shown here is derived from an EMBL/GenBank/DDBJ whole genome shotgun (WGS) entry which is preliminary data.</text>
</comment>
<proteinExistence type="inferred from homology"/>
<keyword evidence="6" id="KW-1185">Reference proteome</keyword>
<reference evidence="5 6" key="1">
    <citation type="submission" date="2019-07" db="EMBL/GenBank/DDBJ databases">
        <authorList>
            <person name="Huq M.A."/>
        </authorList>
    </citation>
    <scope>NUCLEOTIDE SEQUENCE [LARGE SCALE GENOMIC DNA]</scope>
    <source>
        <strain evidence="5 6">MAH-19</strain>
    </source>
</reference>
<accession>A0A556MUS9</accession>
<dbReference type="PANTHER" id="PTHR43434:SF1">
    <property type="entry name" value="PHOSPHOGLYCOLATE PHOSPHATASE"/>
    <property type="match status" value="1"/>
</dbReference>
<dbReference type="EC" id="3.1.3.18" evidence="4"/>
<dbReference type="SFLD" id="SFLDG01129">
    <property type="entry name" value="C1.5:_HAD__Beta-PGM__Phosphata"/>
    <property type="match status" value="1"/>
</dbReference>
<evidence type="ECO:0000256" key="2">
    <source>
        <dbReference type="ARBA" id="ARBA00004818"/>
    </source>
</evidence>
<evidence type="ECO:0000256" key="3">
    <source>
        <dbReference type="ARBA" id="ARBA00006171"/>
    </source>
</evidence>
<dbReference type="InterPro" id="IPR023214">
    <property type="entry name" value="HAD_sf"/>
</dbReference>
<organism evidence="5 6">
    <name type="scientific">Mucilaginibacter corticis</name>
    <dbReference type="NCBI Taxonomy" id="2597670"/>
    <lineage>
        <taxon>Bacteria</taxon>
        <taxon>Pseudomonadati</taxon>
        <taxon>Bacteroidota</taxon>
        <taxon>Sphingobacteriia</taxon>
        <taxon>Sphingobacteriales</taxon>
        <taxon>Sphingobacteriaceae</taxon>
        <taxon>Mucilaginibacter</taxon>
    </lineage>
</organism>
<dbReference type="Pfam" id="PF13419">
    <property type="entry name" value="HAD_2"/>
    <property type="match status" value="1"/>
</dbReference>
<dbReference type="Gene3D" id="3.40.50.1000">
    <property type="entry name" value="HAD superfamily/HAD-like"/>
    <property type="match status" value="1"/>
</dbReference>
<dbReference type="InterPro" id="IPR050155">
    <property type="entry name" value="HAD-like_hydrolase_sf"/>
</dbReference>
<dbReference type="PANTHER" id="PTHR43434">
    <property type="entry name" value="PHOSPHOGLYCOLATE PHOSPHATASE"/>
    <property type="match status" value="1"/>
</dbReference>
<dbReference type="GO" id="GO:0006281">
    <property type="term" value="P:DNA repair"/>
    <property type="evidence" value="ECO:0007669"/>
    <property type="project" value="TreeGrafter"/>
</dbReference>
<protein>
    <recommendedName>
        <fullName evidence="4">phosphoglycolate phosphatase</fullName>
        <ecNumber evidence="4">3.1.3.18</ecNumber>
    </recommendedName>
</protein>
<sequence length="215" mass="23891">MSKFKTIIFDLDGTLANTLPLCIAAFKKSIELLLNKEISDQEIIASFGPSEEGTIRKLIPQHEQAGVEAYLYHYQQLHYTCPAPFDGIKDLLQFLTDRKVQLAMVTGKGVHSTKISLEQFGLAQYFEIAETGSPEGPNKVNGIRKVLIRLNADAAESLYVGDAPSDITYCKQVGIPIAAAAWAETTDAKELIPLNPDWLFYTVAEFKTWLTDHIN</sequence>
<dbReference type="InterPro" id="IPR023198">
    <property type="entry name" value="PGP-like_dom2"/>
</dbReference>
<dbReference type="RefSeq" id="WP_144247260.1">
    <property type="nucleotide sequence ID" value="NZ_VLPK01000001.1"/>
</dbReference>
<dbReference type="SFLD" id="SFLDS00003">
    <property type="entry name" value="Haloacid_Dehalogenase"/>
    <property type="match status" value="1"/>
</dbReference>
<dbReference type="GO" id="GO:0008967">
    <property type="term" value="F:phosphoglycolate phosphatase activity"/>
    <property type="evidence" value="ECO:0007669"/>
    <property type="project" value="UniProtKB-EC"/>
</dbReference>
<dbReference type="SUPFAM" id="SSF56784">
    <property type="entry name" value="HAD-like"/>
    <property type="match status" value="1"/>
</dbReference>
<keyword evidence="5" id="KW-0378">Hydrolase</keyword>
<dbReference type="OrthoDB" id="9807630at2"/>
<comment type="pathway">
    <text evidence="2">Organic acid metabolism; glycolate biosynthesis; glycolate from 2-phosphoglycolate: step 1/1.</text>
</comment>
<comment type="catalytic activity">
    <reaction evidence="1">
        <text>2-phosphoglycolate + H2O = glycolate + phosphate</text>
        <dbReference type="Rhea" id="RHEA:14369"/>
        <dbReference type="ChEBI" id="CHEBI:15377"/>
        <dbReference type="ChEBI" id="CHEBI:29805"/>
        <dbReference type="ChEBI" id="CHEBI:43474"/>
        <dbReference type="ChEBI" id="CHEBI:58033"/>
        <dbReference type="EC" id="3.1.3.18"/>
    </reaction>
</comment>